<comment type="caution">
    <text evidence="12">The sequence shown here is derived from an EMBL/GenBank/DDBJ whole genome shotgun (WGS) entry which is preliminary data.</text>
</comment>
<evidence type="ECO:0000256" key="8">
    <source>
        <dbReference type="PROSITE-ProRule" id="PRU00169"/>
    </source>
</evidence>
<organism evidence="12 13">
    <name type="scientific">Hydrogenophaga aromaticivorans</name>
    <dbReference type="NCBI Taxonomy" id="2610898"/>
    <lineage>
        <taxon>Bacteria</taxon>
        <taxon>Pseudomonadati</taxon>
        <taxon>Pseudomonadota</taxon>
        <taxon>Betaproteobacteria</taxon>
        <taxon>Burkholderiales</taxon>
        <taxon>Comamonadaceae</taxon>
        <taxon>Hydrogenophaga</taxon>
    </lineage>
</organism>
<keyword evidence="5" id="KW-0805">Transcription regulation</keyword>
<evidence type="ECO:0000313" key="13">
    <source>
        <dbReference type="Proteomes" id="UP000545507"/>
    </source>
</evidence>
<dbReference type="SMART" id="SM00448">
    <property type="entry name" value="REC"/>
    <property type="match status" value="1"/>
</dbReference>
<dbReference type="InterPro" id="IPR036388">
    <property type="entry name" value="WH-like_DNA-bd_sf"/>
</dbReference>
<dbReference type="InterPro" id="IPR001867">
    <property type="entry name" value="OmpR/PhoB-type_DNA-bd"/>
</dbReference>
<comment type="subcellular location">
    <subcellularLocation>
        <location evidence="1">Cytoplasm</location>
    </subcellularLocation>
</comment>
<dbReference type="InterPro" id="IPR039420">
    <property type="entry name" value="WalR-like"/>
</dbReference>
<dbReference type="InterPro" id="IPR001789">
    <property type="entry name" value="Sig_transdc_resp-reg_receiver"/>
</dbReference>
<dbReference type="CDD" id="cd17624">
    <property type="entry name" value="REC_OmpR_PmrA-like"/>
    <property type="match status" value="1"/>
</dbReference>
<feature type="DNA-binding region" description="OmpR/PhoB-type" evidence="9">
    <location>
        <begin position="124"/>
        <end position="218"/>
    </location>
</feature>
<evidence type="ECO:0000259" key="10">
    <source>
        <dbReference type="PROSITE" id="PS50110"/>
    </source>
</evidence>
<dbReference type="SMART" id="SM00862">
    <property type="entry name" value="Trans_reg_C"/>
    <property type="match status" value="1"/>
</dbReference>
<dbReference type="PROSITE" id="PS50110">
    <property type="entry name" value="RESPONSE_REGULATORY"/>
    <property type="match status" value="1"/>
</dbReference>
<feature type="domain" description="OmpR/PhoB-type" evidence="11">
    <location>
        <begin position="124"/>
        <end position="218"/>
    </location>
</feature>
<keyword evidence="7" id="KW-0804">Transcription</keyword>
<dbReference type="Gene3D" id="6.10.250.690">
    <property type="match status" value="1"/>
</dbReference>
<dbReference type="EMBL" id="VYGV01000007">
    <property type="protein sequence ID" value="NWF45548.1"/>
    <property type="molecule type" value="Genomic_DNA"/>
</dbReference>
<dbReference type="AlphaFoldDB" id="A0A7Y8GW82"/>
<keyword evidence="2" id="KW-0963">Cytoplasm</keyword>
<evidence type="ECO:0000256" key="2">
    <source>
        <dbReference type="ARBA" id="ARBA00022490"/>
    </source>
</evidence>
<keyword evidence="4" id="KW-0902">Two-component regulatory system</keyword>
<dbReference type="SUPFAM" id="SSF52172">
    <property type="entry name" value="CheY-like"/>
    <property type="match status" value="1"/>
</dbReference>
<dbReference type="Proteomes" id="UP000545507">
    <property type="component" value="Unassembled WGS sequence"/>
</dbReference>
<proteinExistence type="predicted"/>
<evidence type="ECO:0000256" key="5">
    <source>
        <dbReference type="ARBA" id="ARBA00023015"/>
    </source>
</evidence>
<accession>A0A7Y8GW82</accession>
<dbReference type="GO" id="GO:0000156">
    <property type="term" value="F:phosphorelay response regulator activity"/>
    <property type="evidence" value="ECO:0007669"/>
    <property type="project" value="TreeGrafter"/>
</dbReference>
<dbReference type="GO" id="GO:0005829">
    <property type="term" value="C:cytosol"/>
    <property type="evidence" value="ECO:0007669"/>
    <property type="project" value="TreeGrafter"/>
</dbReference>
<keyword evidence="3 8" id="KW-0597">Phosphoprotein</keyword>
<evidence type="ECO:0000256" key="9">
    <source>
        <dbReference type="PROSITE-ProRule" id="PRU01091"/>
    </source>
</evidence>
<evidence type="ECO:0000256" key="4">
    <source>
        <dbReference type="ARBA" id="ARBA00023012"/>
    </source>
</evidence>
<dbReference type="PANTHER" id="PTHR48111:SF35">
    <property type="entry name" value="TRANSCRIPTIONAL REGULATORY PROTEIN QSEB"/>
    <property type="match status" value="1"/>
</dbReference>
<evidence type="ECO:0000313" key="12">
    <source>
        <dbReference type="EMBL" id="NWF45548.1"/>
    </source>
</evidence>
<keyword evidence="6 9" id="KW-0238">DNA-binding</keyword>
<evidence type="ECO:0000256" key="3">
    <source>
        <dbReference type="ARBA" id="ARBA00022553"/>
    </source>
</evidence>
<keyword evidence="13" id="KW-1185">Reference proteome</keyword>
<feature type="modified residue" description="4-aspartylphosphate" evidence="8">
    <location>
        <position position="51"/>
    </location>
</feature>
<evidence type="ECO:0000256" key="1">
    <source>
        <dbReference type="ARBA" id="ARBA00004496"/>
    </source>
</evidence>
<feature type="domain" description="Response regulatory" evidence="10">
    <location>
        <begin position="2"/>
        <end position="116"/>
    </location>
</feature>
<dbReference type="RefSeq" id="WP_177135461.1">
    <property type="nucleotide sequence ID" value="NZ_VYGV01000007.1"/>
</dbReference>
<dbReference type="Gene3D" id="1.10.10.10">
    <property type="entry name" value="Winged helix-like DNA-binding domain superfamily/Winged helix DNA-binding domain"/>
    <property type="match status" value="1"/>
</dbReference>
<dbReference type="Pfam" id="PF00486">
    <property type="entry name" value="Trans_reg_C"/>
    <property type="match status" value="1"/>
</dbReference>
<dbReference type="GO" id="GO:0006355">
    <property type="term" value="P:regulation of DNA-templated transcription"/>
    <property type="evidence" value="ECO:0007669"/>
    <property type="project" value="InterPro"/>
</dbReference>
<reference evidence="12 13" key="1">
    <citation type="submission" date="2019-09" db="EMBL/GenBank/DDBJ databases">
        <title>Hydrogenophaga aromatica sp. nov., isolated from a para-xylene-degrading enrichment culture.</title>
        <authorList>
            <person name="Tancsics A."/>
            <person name="Banerjee S."/>
        </authorList>
    </citation>
    <scope>NUCLEOTIDE SEQUENCE [LARGE SCALE GENOMIC DNA]</scope>
    <source>
        <strain evidence="12 13">D2P1</strain>
    </source>
</reference>
<dbReference type="PANTHER" id="PTHR48111">
    <property type="entry name" value="REGULATOR OF RPOS"/>
    <property type="match status" value="1"/>
</dbReference>
<evidence type="ECO:0000256" key="7">
    <source>
        <dbReference type="ARBA" id="ARBA00023163"/>
    </source>
</evidence>
<dbReference type="InterPro" id="IPR011006">
    <property type="entry name" value="CheY-like_superfamily"/>
</dbReference>
<dbReference type="GO" id="GO:0032993">
    <property type="term" value="C:protein-DNA complex"/>
    <property type="evidence" value="ECO:0007669"/>
    <property type="project" value="TreeGrafter"/>
</dbReference>
<gene>
    <name evidence="12" type="ORF">F3K02_09855</name>
</gene>
<dbReference type="CDD" id="cd00383">
    <property type="entry name" value="trans_reg_C"/>
    <property type="match status" value="1"/>
</dbReference>
<dbReference type="PROSITE" id="PS51755">
    <property type="entry name" value="OMPR_PHOB"/>
    <property type="match status" value="1"/>
</dbReference>
<evidence type="ECO:0000259" key="11">
    <source>
        <dbReference type="PROSITE" id="PS51755"/>
    </source>
</evidence>
<dbReference type="Gene3D" id="3.40.50.2300">
    <property type="match status" value="1"/>
</dbReference>
<dbReference type="GO" id="GO:0000976">
    <property type="term" value="F:transcription cis-regulatory region binding"/>
    <property type="evidence" value="ECO:0007669"/>
    <property type="project" value="TreeGrafter"/>
</dbReference>
<sequence length="228" mass="24656">MHVLLIEDDRLVASGIVAGLRLLGVTVDHVDTAAKARAALGTSHFDVCVLDLGLPDEDGMAVLARWRAQGQSIPVLVLTARDALEHRVAGLRAGADDYLLKPFELDELVARLHALVRRASGRSSDLVEHGNLSFSASSAEVRLHGVRVELSRRELALLRALLQNPGRILSLEQLQASLYGFDTDVESNAVNVHIHHLRRKLGPTIVETVRGLGYRLGEAAAAAGEDPR</sequence>
<dbReference type="Pfam" id="PF00072">
    <property type="entry name" value="Response_reg"/>
    <property type="match status" value="1"/>
</dbReference>
<protein>
    <submittedName>
        <fullName evidence="12">Response regulator</fullName>
    </submittedName>
</protein>
<evidence type="ECO:0000256" key="6">
    <source>
        <dbReference type="ARBA" id="ARBA00023125"/>
    </source>
</evidence>
<name>A0A7Y8GW82_9BURK</name>